<name>A0A2G5TQG4_9PELO</name>
<keyword evidence="3" id="KW-1185">Reference proteome</keyword>
<proteinExistence type="predicted"/>
<feature type="domain" description="Lin-15A/B-like" evidence="1">
    <location>
        <begin position="187"/>
        <end position="301"/>
    </location>
</feature>
<dbReference type="Proteomes" id="UP000230233">
    <property type="component" value="Chromosome V"/>
</dbReference>
<dbReference type="PANTHER" id="PTHR22716:SF1">
    <property type="entry name" value="ETS CLASS TRANSCRIPTION FACTOR-RELATED"/>
    <property type="match status" value="1"/>
</dbReference>
<organism evidence="2 3">
    <name type="scientific">Caenorhabditis nigoni</name>
    <dbReference type="NCBI Taxonomy" id="1611254"/>
    <lineage>
        <taxon>Eukaryota</taxon>
        <taxon>Metazoa</taxon>
        <taxon>Ecdysozoa</taxon>
        <taxon>Nematoda</taxon>
        <taxon>Chromadorea</taxon>
        <taxon>Rhabditida</taxon>
        <taxon>Rhabditina</taxon>
        <taxon>Rhabditomorpha</taxon>
        <taxon>Rhabditoidea</taxon>
        <taxon>Rhabditidae</taxon>
        <taxon>Peloderinae</taxon>
        <taxon>Caenorhabditis</taxon>
    </lineage>
</organism>
<dbReference type="InterPro" id="IPR057432">
    <property type="entry name" value="Lin-15A/B-like_dom"/>
</dbReference>
<evidence type="ECO:0000259" key="1">
    <source>
        <dbReference type="Pfam" id="PF25375"/>
    </source>
</evidence>
<gene>
    <name evidence="2" type="primary">Cnig_chr_V.g21088</name>
    <name evidence="2" type="ORF">B9Z55_021088</name>
</gene>
<sequence>MIKNFQMNEADIKKEVIEEEFNFTFKNGGYVEVKEEEIEQKPEFLLENEIKTEPIDVFENNNSGDEFFEDVKLKTKEKKKKLRRLPQKIEVSREVGTYPCQICQKTIPRNLLKLVMSEDNKIVLSEVFKVKRCIETIPIYVCSSHIQKIIDDNDGKLQSPKTPSEKRLRTFIKRNKLSMKHWTQQRHTCQVCYMLEDGSKLCHMCSKGMRIVVMVGCILRGTHSIDQAKSYIVNRRGETCYSHRKESIDKIFENLGVGSIEEFLKCPTLAMDNLMEIVKSFDLNFTVEHFVHAFHGLFLKKRREFE</sequence>
<comment type="caution">
    <text evidence="2">The sequence shown here is derived from an EMBL/GenBank/DDBJ whole genome shotgun (WGS) entry which is preliminary data.</text>
</comment>
<dbReference type="Pfam" id="PF25375">
    <property type="entry name" value="Lin-15B"/>
    <property type="match status" value="1"/>
</dbReference>
<protein>
    <recommendedName>
        <fullName evidence="1">Lin-15A/B-like domain-containing protein</fullName>
    </recommendedName>
</protein>
<dbReference type="EMBL" id="PDUG01000005">
    <property type="protein sequence ID" value="PIC29537.1"/>
    <property type="molecule type" value="Genomic_DNA"/>
</dbReference>
<evidence type="ECO:0000313" key="2">
    <source>
        <dbReference type="EMBL" id="PIC29537.1"/>
    </source>
</evidence>
<dbReference type="GO" id="GO:0040027">
    <property type="term" value="P:negative regulation of vulval development"/>
    <property type="evidence" value="ECO:0007669"/>
    <property type="project" value="InterPro"/>
</dbReference>
<reference evidence="3" key="1">
    <citation type="submission" date="2017-10" db="EMBL/GenBank/DDBJ databases">
        <title>Rapid genome shrinkage in a self-fertile nematode reveals novel sperm competition proteins.</title>
        <authorList>
            <person name="Yin D."/>
            <person name="Schwarz E.M."/>
            <person name="Thomas C.G."/>
            <person name="Felde R.L."/>
            <person name="Korf I.F."/>
            <person name="Cutter A.D."/>
            <person name="Schartner C.M."/>
            <person name="Ralston E.J."/>
            <person name="Meyer B.J."/>
            <person name="Haag E.S."/>
        </authorList>
    </citation>
    <scope>NUCLEOTIDE SEQUENCE [LARGE SCALE GENOMIC DNA]</scope>
    <source>
        <strain evidence="3">JU1422</strain>
    </source>
</reference>
<dbReference type="PANTHER" id="PTHR22716">
    <property type="entry name" value="ETS CLASS TRANSCRIPTION FACTOR-RELATED-RELATED"/>
    <property type="match status" value="1"/>
</dbReference>
<evidence type="ECO:0000313" key="3">
    <source>
        <dbReference type="Proteomes" id="UP000230233"/>
    </source>
</evidence>
<dbReference type="InterPro" id="IPR040129">
    <property type="entry name" value="Lin-15B-like"/>
</dbReference>
<accession>A0A2G5TQG4</accession>
<dbReference type="AlphaFoldDB" id="A0A2G5TQG4"/>